<keyword evidence="11" id="KW-1185">Reference proteome</keyword>
<comment type="PTM">
    <text evidence="9">Cleaved by autocatalysis into a large and a small subunit.</text>
</comment>
<dbReference type="SUPFAM" id="SSF56235">
    <property type="entry name" value="N-terminal nucleophile aminohydrolases (Ntn hydrolases)"/>
    <property type="match status" value="1"/>
</dbReference>
<evidence type="ECO:0000313" key="11">
    <source>
        <dbReference type="Proteomes" id="UP000664480"/>
    </source>
</evidence>
<comment type="catalytic activity">
    <reaction evidence="2 9">
        <text>glutathione + H2O = L-cysteinylglycine + L-glutamate</text>
        <dbReference type="Rhea" id="RHEA:28807"/>
        <dbReference type="ChEBI" id="CHEBI:15377"/>
        <dbReference type="ChEBI" id="CHEBI:29985"/>
        <dbReference type="ChEBI" id="CHEBI:57925"/>
        <dbReference type="ChEBI" id="CHEBI:61694"/>
        <dbReference type="EC" id="3.4.19.13"/>
    </reaction>
</comment>
<keyword evidence="6 9" id="KW-0865">Zymogen</keyword>
<dbReference type="InterPro" id="IPR043138">
    <property type="entry name" value="GGT_lsub"/>
</dbReference>
<dbReference type="Proteomes" id="UP000664480">
    <property type="component" value="Unassembled WGS sequence"/>
</dbReference>
<evidence type="ECO:0000256" key="7">
    <source>
        <dbReference type="ARBA" id="ARBA00023315"/>
    </source>
</evidence>
<keyword evidence="5 9" id="KW-0378">Hydrolase</keyword>
<dbReference type="EC" id="3.4.19.13" evidence="9"/>
<evidence type="ECO:0000256" key="9">
    <source>
        <dbReference type="RuleBase" id="RU368036"/>
    </source>
</evidence>
<evidence type="ECO:0000256" key="2">
    <source>
        <dbReference type="ARBA" id="ARBA00001089"/>
    </source>
</evidence>
<evidence type="ECO:0000256" key="5">
    <source>
        <dbReference type="ARBA" id="ARBA00022801"/>
    </source>
</evidence>
<dbReference type="InterPro" id="IPR029055">
    <property type="entry name" value="Ntn_hydrolases_N"/>
</dbReference>
<comment type="caution">
    <text evidence="10">The sequence shown here is derived from an EMBL/GenBank/DDBJ whole genome shotgun (WGS) entry which is preliminary data.</text>
</comment>
<comment type="catalytic activity">
    <reaction evidence="8 9">
        <text>an N-terminal (5-L-glutamyl)-[peptide] + an alpha-amino acid = 5-L-glutamyl amino acid + an N-terminal L-alpha-aminoacyl-[peptide]</text>
        <dbReference type="Rhea" id="RHEA:23904"/>
        <dbReference type="Rhea" id="RHEA-COMP:9780"/>
        <dbReference type="Rhea" id="RHEA-COMP:9795"/>
        <dbReference type="ChEBI" id="CHEBI:77644"/>
        <dbReference type="ChEBI" id="CHEBI:78597"/>
        <dbReference type="ChEBI" id="CHEBI:78599"/>
        <dbReference type="ChEBI" id="CHEBI:78608"/>
        <dbReference type="EC" id="2.3.2.2"/>
    </reaction>
</comment>
<evidence type="ECO:0000256" key="8">
    <source>
        <dbReference type="ARBA" id="ARBA00047417"/>
    </source>
</evidence>
<comment type="pathway">
    <text evidence="9">Sulfur metabolism; glutathione metabolism.</text>
</comment>
<gene>
    <name evidence="10" type="primary">ggt</name>
    <name evidence="10" type="ORF">J0A69_14035</name>
</gene>
<dbReference type="Gene3D" id="3.60.20.40">
    <property type="match status" value="1"/>
</dbReference>
<comment type="similarity">
    <text evidence="3 9">Belongs to the gamma-glutamyltransferase family.</text>
</comment>
<dbReference type="Gene3D" id="1.10.246.130">
    <property type="match status" value="1"/>
</dbReference>
<evidence type="ECO:0000313" key="10">
    <source>
        <dbReference type="EMBL" id="MBN7816563.1"/>
    </source>
</evidence>
<evidence type="ECO:0000256" key="4">
    <source>
        <dbReference type="ARBA" id="ARBA00022679"/>
    </source>
</evidence>
<dbReference type="InterPro" id="IPR000101">
    <property type="entry name" value="GGT_peptidase"/>
</dbReference>
<comment type="subunit">
    <text evidence="9">This enzyme consists of two polypeptide chains, which are synthesized in precursor form from a single polypeptide.</text>
</comment>
<dbReference type="GO" id="GO:0103068">
    <property type="term" value="F:leukotriene C4 gamma-glutamyl transferase activity"/>
    <property type="evidence" value="ECO:0007669"/>
    <property type="project" value="UniProtKB-EC"/>
</dbReference>
<dbReference type="InterPro" id="IPR043137">
    <property type="entry name" value="GGT_ssub_C"/>
</dbReference>
<evidence type="ECO:0000256" key="6">
    <source>
        <dbReference type="ARBA" id="ARBA00023145"/>
    </source>
</evidence>
<keyword evidence="4 9" id="KW-0808">Transferase</keyword>
<dbReference type="PROSITE" id="PS51257">
    <property type="entry name" value="PROKAR_LIPOPROTEIN"/>
    <property type="match status" value="1"/>
</dbReference>
<dbReference type="EC" id="2.3.2.2" evidence="9"/>
<dbReference type="NCBIfam" id="TIGR00066">
    <property type="entry name" value="g_glut_trans"/>
    <property type="match status" value="1"/>
</dbReference>
<comment type="catalytic activity">
    <reaction evidence="1 9">
        <text>an S-substituted glutathione + H2O = an S-substituted L-cysteinylglycine + L-glutamate</text>
        <dbReference type="Rhea" id="RHEA:59468"/>
        <dbReference type="ChEBI" id="CHEBI:15377"/>
        <dbReference type="ChEBI" id="CHEBI:29985"/>
        <dbReference type="ChEBI" id="CHEBI:90779"/>
        <dbReference type="ChEBI" id="CHEBI:143103"/>
        <dbReference type="EC" id="3.4.19.13"/>
    </reaction>
</comment>
<organism evidence="10 11">
    <name type="scientific">Algoriphagus pacificus</name>
    <dbReference type="NCBI Taxonomy" id="2811234"/>
    <lineage>
        <taxon>Bacteria</taxon>
        <taxon>Pseudomonadati</taxon>
        <taxon>Bacteroidota</taxon>
        <taxon>Cytophagia</taxon>
        <taxon>Cytophagales</taxon>
        <taxon>Cyclobacteriaceae</taxon>
        <taxon>Algoriphagus</taxon>
    </lineage>
</organism>
<sequence length="571" mass="61983">MVKSFRVASAFLAGATFFISTFSCQEKKEVSTGITGTIAENAMVVSAREEASAIGLQIIKNGGNAFDAMMATEMALAVTYPFAGNLGGGGFMVYRMADGSIGSLDYREKAPSAAFSDMYLDEEGNVIPGLSTQGALASGVPGTIAGIFEAQRKFGKLSPAEIIQPVIELAMKGYVVTEKQAERLARVRDVVVEVNGPETFFAKNFATGDTLKVPVLAETLQRIASNGRDEFYRGETAKTLTAHIQSMGGIITEEDLASYEAVWREPVVFNYKDLKIISMPPPSSGGMTLAQIFEMIKPFDLKGFGHHSPEHIQILVEAERRAYADRNYYLGDPDFVTIPVDELKDPAYLKERMSSFSFEKATKSEEISEGKIAFAESMETTHYSIIDTEGNAISVTTTLNGAYGSKVYIDELGFFMNNEMDDFSSKPGVPNMFGLIGAEANSIQPGKRMLSSMTPTLVEKDGKLWMVVGTPGGSTIITSVLQTILNVYEFGMGMQEAVEAPRFHHQWLPDLVSFEPNSFDSTLINKLKAKGYIILENNNPIIGKVDAILVLPNGKLEGGADPRGDDKAVGF</sequence>
<proteinExistence type="inferred from homology"/>
<keyword evidence="7 9" id="KW-0012">Acyltransferase</keyword>
<accession>A0ABS3CHJ3</accession>
<dbReference type="EMBL" id="JAFKCU010000003">
    <property type="protein sequence ID" value="MBN7816563.1"/>
    <property type="molecule type" value="Genomic_DNA"/>
</dbReference>
<reference evidence="10 11" key="1">
    <citation type="submission" date="2021-03" db="EMBL/GenBank/DDBJ databases">
        <title>novel species isolated from a fishpond in China.</title>
        <authorList>
            <person name="Lu H."/>
            <person name="Cai Z."/>
        </authorList>
    </citation>
    <scope>NUCLEOTIDE SEQUENCE [LARGE SCALE GENOMIC DNA]</scope>
    <source>
        <strain evidence="10 11">YJ13C</strain>
    </source>
</reference>
<dbReference type="PANTHER" id="PTHR43199:SF1">
    <property type="entry name" value="GLUTATHIONE HYDROLASE PROENZYME"/>
    <property type="match status" value="1"/>
</dbReference>
<name>A0ABS3CHJ3_9BACT</name>
<protein>
    <recommendedName>
        <fullName evidence="9">Glutathione hydrolase proenzyme</fullName>
        <ecNumber evidence="9">2.3.2.2</ecNumber>
        <ecNumber evidence="9">3.4.19.13</ecNumber>
    </recommendedName>
    <component>
        <recommendedName>
            <fullName evidence="9">Glutathione hydrolase large chain</fullName>
        </recommendedName>
    </component>
    <component>
        <recommendedName>
            <fullName evidence="9">Glutathione hydrolase small chain</fullName>
        </recommendedName>
    </component>
</protein>
<dbReference type="PANTHER" id="PTHR43199">
    <property type="entry name" value="GLUTATHIONE HYDROLASE"/>
    <property type="match status" value="1"/>
</dbReference>
<evidence type="ECO:0000256" key="3">
    <source>
        <dbReference type="ARBA" id="ARBA00009381"/>
    </source>
</evidence>
<dbReference type="PRINTS" id="PR01210">
    <property type="entry name" value="GGTRANSPTASE"/>
</dbReference>
<dbReference type="Pfam" id="PF01019">
    <property type="entry name" value="G_glu_transpept"/>
    <property type="match status" value="1"/>
</dbReference>
<evidence type="ECO:0000256" key="1">
    <source>
        <dbReference type="ARBA" id="ARBA00001049"/>
    </source>
</evidence>
<keyword evidence="9" id="KW-0317">Glutathione biosynthesis</keyword>
<dbReference type="RefSeq" id="WP_206587240.1">
    <property type="nucleotide sequence ID" value="NZ_JAFKCU010000003.1"/>
</dbReference>
<dbReference type="InterPro" id="IPR051792">
    <property type="entry name" value="GGT_bact"/>
</dbReference>